<protein>
    <submittedName>
        <fullName evidence="1">Uncharacterized protein</fullName>
    </submittedName>
</protein>
<dbReference type="AlphaFoldDB" id="X1VUF6"/>
<proteinExistence type="predicted"/>
<feature type="non-terminal residue" evidence="1">
    <location>
        <position position="156"/>
    </location>
</feature>
<evidence type="ECO:0000313" key="1">
    <source>
        <dbReference type="EMBL" id="GAJ24822.1"/>
    </source>
</evidence>
<reference evidence="1" key="1">
    <citation type="journal article" date="2014" name="Front. Microbiol.">
        <title>High frequency of phylogenetically diverse reductive dehalogenase-homologous genes in deep subseafloor sedimentary metagenomes.</title>
        <authorList>
            <person name="Kawai M."/>
            <person name="Futagami T."/>
            <person name="Toyoda A."/>
            <person name="Takaki Y."/>
            <person name="Nishi S."/>
            <person name="Hori S."/>
            <person name="Arai W."/>
            <person name="Tsubouchi T."/>
            <person name="Morono Y."/>
            <person name="Uchiyama I."/>
            <person name="Ito T."/>
            <person name="Fujiyama A."/>
            <person name="Inagaki F."/>
            <person name="Takami H."/>
        </authorList>
    </citation>
    <scope>NUCLEOTIDE SEQUENCE</scope>
    <source>
        <strain evidence="1">Expedition CK06-06</strain>
    </source>
</reference>
<dbReference type="EMBL" id="BARW01036174">
    <property type="protein sequence ID" value="GAJ24822.1"/>
    <property type="molecule type" value="Genomic_DNA"/>
</dbReference>
<accession>X1VUF6</accession>
<sequence length="156" mass="17181">MSTRFEYYIVGDENWCWTWDGEWLAQTFTSPVAHRITSVKLKGFRRGLPGTVTVSIRATDGDGHPTGDDLCVGTTNGNTLTTSIYGEWREIFLGAGCDLAADTKYAIVPRIAGGVEGVTDLCLRLDITSPTYAGGCWEDNHDYGVTWTESYPSRDL</sequence>
<name>X1VUF6_9ZZZZ</name>
<organism evidence="1">
    <name type="scientific">marine sediment metagenome</name>
    <dbReference type="NCBI Taxonomy" id="412755"/>
    <lineage>
        <taxon>unclassified sequences</taxon>
        <taxon>metagenomes</taxon>
        <taxon>ecological metagenomes</taxon>
    </lineage>
</organism>
<comment type="caution">
    <text evidence="1">The sequence shown here is derived from an EMBL/GenBank/DDBJ whole genome shotgun (WGS) entry which is preliminary data.</text>
</comment>
<gene>
    <name evidence="1" type="ORF">S12H4_56224</name>
</gene>